<reference evidence="2" key="1">
    <citation type="submission" date="2018-05" db="EMBL/GenBank/DDBJ databases">
        <authorList>
            <person name="Lanie J.A."/>
            <person name="Ng W.-L."/>
            <person name="Kazmierczak K.M."/>
            <person name="Andrzejewski T.M."/>
            <person name="Davidsen T.M."/>
            <person name="Wayne K.J."/>
            <person name="Tettelin H."/>
            <person name="Glass J.I."/>
            <person name="Rusch D."/>
            <person name="Podicherti R."/>
            <person name="Tsui H.-C.T."/>
            <person name="Winkler M.E."/>
        </authorList>
    </citation>
    <scope>NUCLEOTIDE SEQUENCE</scope>
</reference>
<evidence type="ECO:0000313" key="2">
    <source>
        <dbReference type="EMBL" id="SVC98577.1"/>
    </source>
</evidence>
<evidence type="ECO:0000259" key="1">
    <source>
        <dbReference type="PROSITE" id="PS50989"/>
    </source>
</evidence>
<dbReference type="EMBL" id="UINC01122640">
    <property type="protein sequence ID" value="SVC98577.1"/>
    <property type="molecule type" value="Genomic_DNA"/>
</dbReference>
<dbReference type="InterPro" id="IPR011763">
    <property type="entry name" value="COA_CT_C"/>
</dbReference>
<feature type="non-terminal residue" evidence="2">
    <location>
        <position position="1"/>
    </location>
</feature>
<name>A0A382RNB3_9ZZZZ</name>
<gene>
    <name evidence="2" type="ORF">METZ01_LOCUS351431</name>
</gene>
<protein>
    <recommendedName>
        <fullName evidence="1">CoA carboxyltransferase C-terminal domain-containing protein</fullName>
    </recommendedName>
</protein>
<dbReference type="PROSITE" id="PS50989">
    <property type="entry name" value="COA_CT_CTER"/>
    <property type="match status" value="1"/>
</dbReference>
<dbReference type="Pfam" id="PF01039">
    <property type="entry name" value="Carboxyl_trans"/>
    <property type="match status" value="1"/>
</dbReference>
<dbReference type="PANTHER" id="PTHR43842:SF2">
    <property type="entry name" value="PROPIONYL-COA CARBOXYLASE BETA CHAIN, MITOCHONDRIAL"/>
    <property type="match status" value="1"/>
</dbReference>
<accession>A0A382RNB3</accession>
<dbReference type="SUPFAM" id="SSF52096">
    <property type="entry name" value="ClpP/crotonase"/>
    <property type="match status" value="1"/>
</dbReference>
<dbReference type="GO" id="GO:0004658">
    <property type="term" value="F:propionyl-CoA carboxylase activity"/>
    <property type="evidence" value="ECO:0007669"/>
    <property type="project" value="TreeGrafter"/>
</dbReference>
<dbReference type="Gene3D" id="3.90.226.10">
    <property type="entry name" value="2-enoyl-CoA Hydratase, Chain A, domain 1"/>
    <property type="match status" value="1"/>
</dbReference>
<feature type="domain" description="CoA carboxyltransferase C-terminal" evidence="1">
    <location>
        <begin position="22"/>
        <end position="276"/>
    </location>
</feature>
<dbReference type="InterPro" id="IPR034733">
    <property type="entry name" value="AcCoA_carboxyl_beta"/>
</dbReference>
<organism evidence="2">
    <name type="scientific">marine metagenome</name>
    <dbReference type="NCBI Taxonomy" id="408172"/>
    <lineage>
        <taxon>unclassified sequences</taxon>
        <taxon>metagenomes</taxon>
        <taxon>ecological metagenomes</taxon>
    </lineage>
</organism>
<dbReference type="InterPro" id="IPR051047">
    <property type="entry name" value="AccD/PCCB"/>
</dbReference>
<sequence>EGEAIVLTKKYLSYFRGPSESSGSPDAEALREMIPDNPRRAYNVRKVIEGIADIDSILELRAKFGRAIVTSLIRIEGRAVGVIANQPMFLAGAIDSPASDKASRFIQLCDAHDIPMLFLCDTPGLMVGPEVEKTALVRHSGRLLLNLSQATVPFMTVVLRKAYGLGGYVMGARGLDPALCVGWPTAEFGGMGLEGAVNITHGAELAAAPDEAARAEIHAKATEDLKRRNTGIEVAAKFEIDDIIDPADTRHFLGQTLKAMPTPATRNHRKRVIDAW</sequence>
<dbReference type="PANTHER" id="PTHR43842">
    <property type="entry name" value="PROPIONYL-COA CARBOXYLASE BETA CHAIN"/>
    <property type="match status" value="1"/>
</dbReference>
<proteinExistence type="predicted"/>
<dbReference type="AlphaFoldDB" id="A0A382RNB3"/>
<dbReference type="InterPro" id="IPR029045">
    <property type="entry name" value="ClpP/crotonase-like_dom_sf"/>
</dbReference>